<keyword evidence="1" id="KW-1133">Transmembrane helix</keyword>
<organism evidence="2 3">
    <name type="scientific">Zostera marina</name>
    <name type="common">Eelgrass</name>
    <dbReference type="NCBI Taxonomy" id="29655"/>
    <lineage>
        <taxon>Eukaryota</taxon>
        <taxon>Viridiplantae</taxon>
        <taxon>Streptophyta</taxon>
        <taxon>Embryophyta</taxon>
        <taxon>Tracheophyta</taxon>
        <taxon>Spermatophyta</taxon>
        <taxon>Magnoliopsida</taxon>
        <taxon>Liliopsida</taxon>
        <taxon>Zosteraceae</taxon>
        <taxon>Zostera</taxon>
    </lineage>
</organism>
<dbReference type="PANTHER" id="PTHR28062:SF1">
    <property type="entry name" value="TRANSMEMBRANE PROTEIN"/>
    <property type="match status" value="1"/>
</dbReference>
<dbReference type="STRING" id="29655.A0A0K9NLH8"/>
<accession>A0A0K9NLH8</accession>
<evidence type="ECO:0000313" key="3">
    <source>
        <dbReference type="Proteomes" id="UP000036987"/>
    </source>
</evidence>
<comment type="caution">
    <text evidence="2">The sequence shown here is derived from an EMBL/GenBank/DDBJ whole genome shotgun (WGS) entry which is preliminary data.</text>
</comment>
<proteinExistence type="predicted"/>
<keyword evidence="1" id="KW-0472">Membrane</keyword>
<dbReference type="OrthoDB" id="5562676at2759"/>
<reference evidence="3" key="1">
    <citation type="journal article" date="2016" name="Nature">
        <title>The genome of the seagrass Zostera marina reveals angiosperm adaptation to the sea.</title>
        <authorList>
            <person name="Olsen J.L."/>
            <person name="Rouze P."/>
            <person name="Verhelst B."/>
            <person name="Lin Y.-C."/>
            <person name="Bayer T."/>
            <person name="Collen J."/>
            <person name="Dattolo E."/>
            <person name="De Paoli E."/>
            <person name="Dittami S."/>
            <person name="Maumus F."/>
            <person name="Michel G."/>
            <person name="Kersting A."/>
            <person name="Lauritano C."/>
            <person name="Lohaus R."/>
            <person name="Toepel M."/>
            <person name="Tonon T."/>
            <person name="Vanneste K."/>
            <person name="Amirebrahimi M."/>
            <person name="Brakel J."/>
            <person name="Bostroem C."/>
            <person name="Chovatia M."/>
            <person name="Grimwood J."/>
            <person name="Jenkins J.W."/>
            <person name="Jueterbock A."/>
            <person name="Mraz A."/>
            <person name="Stam W.T."/>
            <person name="Tice H."/>
            <person name="Bornberg-Bauer E."/>
            <person name="Green P.J."/>
            <person name="Pearson G.A."/>
            <person name="Procaccini G."/>
            <person name="Duarte C.M."/>
            <person name="Schmutz J."/>
            <person name="Reusch T.B.H."/>
            <person name="Van de Peer Y."/>
        </authorList>
    </citation>
    <scope>NUCLEOTIDE SEQUENCE [LARGE SCALE GENOMIC DNA]</scope>
    <source>
        <strain evidence="3">cv. Finnish</strain>
    </source>
</reference>
<dbReference type="Proteomes" id="UP000036987">
    <property type="component" value="Unassembled WGS sequence"/>
</dbReference>
<dbReference type="GO" id="GO:0005743">
    <property type="term" value="C:mitochondrial inner membrane"/>
    <property type="evidence" value="ECO:0000318"/>
    <property type="project" value="GO_Central"/>
</dbReference>
<sequence>MRARLLVFPIKGRNWCFSRSVDKTTIPTTSSSTAPLTLKDLWKKIISSTGSLQNNAEIVVDFASDKMNTAWENLEKAPEGTVKSRVHGVGLKLLSRVKPSEILFKSISKDVTRVDITYPASFHPRIVRRRLRLVALRGSIVHRRYFYASLTLLPFSCALSVLPLPNVPFFWVLFRVYSHWRALQGSERLLALVSDCSWSRSSLISEKTGINFGNTTTSQVPWDLQPSEELGKLLVGIKEDDGLSNCALSKICLQYHLDMTNVLKYKTSL</sequence>
<dbReference type="GO" id="GO:1902600">
    <property type="term" value="P:proton transmembrane transport"/>
    <property type="evidence" value="ECO:0000318"/>
    <property type="project" value="GO_Central"/>
</dbReference>
<keyword evidence="3" id="KW-1185">Reference proteome</keyword>
<dbReference type="Pfam" id="PF10173">
    <property type="entry name" value="Mit_KHE1"/>
    <property type="match status" value="1"/>
</dbReference>
<dbReference type="EMBL" id="LFYR01002048">
    <property type="protein sequence ID" value="KMZ57609.1"/>
    <property type="molecule type" value="Genomic_DNA"/>
</dbReference>
<gene>
    <name evidence="2" type="ORF">ZOSMA_84G00470</name>
</gene>
<protein>
    <submittedName>
        <fullName evidence="2">Uncharacterized protein</fullName>
    </submittedName>
</protein>
<keyword evidence="1" id="KW-0812">Transmembrane</keyword>
<dbReference type="InterPro" id="IPR018786">
    <property type="entry name" value="Mit_KHE1"/>
</dbReference>
<dbReference type="GO" id="GO:0006813">
    <property type="term" value="P:potassium ion transport"/>
    <property type="evidence" value="ECO:0000318"/>
    <property type="project" value="GO_Central"/>
</dbReference>
<dbReference type="PANTHER" id="PTHR28062">
    <property type="entry name" value="K+-H+ EXCHANGE-LIKE PROTEIN"/>
    <property type="match status" value="1"/>
</dbReference>
<dbReference type="OMA" id="ENARYPW"/>
<dbReference type="AlphaFoldDB" id="A0A0K9NLH8"/>
<feature type="transmembrane region" description="Helical" evidence="1">
    <location>
        <begin position="145"/>
        <end position="174"/>
    </location>
</feature>
<evidence type="ECO:0000313" key="2">
    <source>
        <dbReference type="EMBL" id="KMZ57609.1"/>
    </source>
</evidence>
<evidence type="ECO:0000256" key="1">
    <source>
        <dbReference type="SAM" id="Phobius"/>
    </source>
</evidence>
<name>A0A0K9NLH8_ZOSMR</name>